<sequence length="96" mass="10895">MVPSWPGGGDTRAKRVASNGWTEEADGFGWRVDWQIKQDDKWLLVCTVRRDESTSETEEVWLTTEQHTGAKLCKVEKSVCFLKDTEFSVILCVDGN</sequence>
<dbReference type="EMBL" id="JACVVK020000333">
    <property type="protein sequence ID" value="KAK7478105.1"/>
    <property type="molecule type" value="Genomic_DNA"/>
</dbReference>
<evidence type="ECO:0000313" key="2">
    <source>
        <dbReference type="Proteomes" id="UP001519460"/>
    </source>
</evidence>
<accession>A0ABD0JTY5</accession>
<dbReference type="Proteomes" id="UP001519460">
    <property type="component" value="Unassembled WGS sequence"/>
</dbReference>
<proteinExistence type="predicted"/>
<protein>
    <submittedName>
        <fullName evidence="1">Uncharacterized protein</fullName>
    </submittedName>
</protein>
<name>A0ABD0JTY5_9CAEN</name>
<evidence type="ECO:0000313" key="1">
    <source>
        <dbReference type="EMBL" id="KAK7478105.1"/>
    </source>
</evidence>
<reference evidence="1 2" key="1">
    <citation type="journal article" date="2023" name="Sci. Data">
        <title>Genome assembly of the Korean intertidal mud-creeper Batillaria attramentaria.</title>
        <authorList>
            <person name="Patra A.K."/>
            <person name="Ho P.T."/>
            <person name="Jun S."/>
            <person name="Lee S.J."/>
            <person name="Kim Y."/>
            <person name="Won Y.J."/>
        </authorList>
    </citation>
    <scope>NUCLEOTIDE SEQUENCE [LARGE SCALE GENOMIC DNA]</scope>
    <source>
        <strain evidence="1">Wonlab-2016</strain>
    </source>
</reference>
<keyword evidence="2" id="KW-1185">Reference proteome</keyword>
<comment type="caution">
    <text evidence="1">The sequence shown here is derived from an EMBL/GenBank/DDBJ whole genome shotgun (WGS) entry which is preliminary data.</text>
</comment>
<dbReference type="AlphaFoldDB" id="A0ABD0JTY5"/>
<gene>
    <name evidence="1" type="ORF">BaRGS_00030640</name>
</gene>
<organism evidence="1 2">
    <name type="scientific">Batillaria attramentaria</name>
    <dbReference type="NCBI Taxonomy" id="370345"/>
    <lineage>
        <taxon>Eukaryota</taxon>
        <taxon>Metazoa</taxon>
        <taxon>Spiralia</taxon>
        <taxon>Lophotrochozoa</taxon>
        <taxon>Mollusca</taxon>
        <taxon>Gastropoda</taxon>
        <taxon>Caenogastropoda</taxon>
        <taxon>Sorbeoconcha</taxon>
        <taxon>Cerithioidea</taxon>
        <taxon>Batillariidae</taxon>
        <taxon>Batillaria</taxon>
    </lineage>
</organism>